<keyword evidence="2" id="KW-1185">Reference proteome</keyword>
<sequence>MTEILSKNEENTIVIKELTPEQFEALVVLFGSPITSENFVNETNKQYREKGLIIQGTSYSYSVYSPNNYDKDLYTITFQKEA</sequence>
<proteinExistence type="predicted"/>
<reference evidence="1 2" key="1">
    <citation type="submission" date="2019-10" db="EMBL/GenBank/DDBJ databases">
        <authorList>
            <person name="Dong K."/>
        </authorList>
    </citation>
    <scope>NUCLEOTIDE SEQUENCE [LARGE SCALE GENOMIC DNA]</scope>
    <source>
        <strain evidence="1 2">DSM 28960</strain>
    </source>
</reference>
<evidence type="ECO:0000313" key="1">
    <source>
        <dbReference type="EMBL" id="MQW39420.1"/>
    </source>
</evidence>
<name>A0A7X1ZAC2_9LACT</name>
<comment type="caution">
    <text evidence="1">The sequence shown here is derived from an EMBL/GenBank/DDBJ whole genome shotgun (WGS) entry which is preliminary data.</text>
</comment>
<evidence type="ECO:0000313" key="2">
    <source>
        <dbReference type="Proteomes" id="UP000439550"/>
    </source>
</evidence>
<protein>
    <submittedName>
        <fullName evidence="1">Uncharacterized protein</fullName>
    </submittedName>
</protein>
<dbReference type="RefSeq" id="WP_153496094.1">
    <property type="nucleotide sequence ID" value="NZ_CBCRWP010000003.1"/>
</dbReference>
<organism evidence="1 2">
    <name type="scientific">Lactococcus hircilactis</name>
    <dbReference type="NCBI Taxonomy" id="1494462"/>
    <lineage>
        <taxon>Bacteria</taxon>
        <taxon>Bacillati</taxon>
        <taxon>Bacillota</taxon>
        <taxon>Bacilli</taxon>
        <taxon>Lactobacillales</taxon>
        <taxon>Streptococcaceae</taxon>
        <taxon>Lactococcus</taxon>
    </lineage>
</organism>
<gene>
    <name evidence="1" type="ORF">GHI93_05635</name>
</gene>
<dbReference type="AlphaFoldDB" id="A0A7X1ZAC2"/>
<dbReference type="EMBL" id="WITJ01000006">
    <property type="protein sequence ID" value="MQW39420.1"/>
    <property type="molecule type" value="Genomic_DNA"/>
</dbReference>
<accession>A0A7X1ZAC2</accession>
<dbReference type="Proteomes" id="UP000439550">
    <property type="component" value="Unassembled WGS sequence"/>
</dbReference>